<reference evidence="2" key="1">
    <citation type="journal article" date="2020" name="Stud. Mycol.">
        <title>101 Dothideomycetes genomes: a test case for predicting lifestyles and emergence of pathogens.</title>
        <authorList>
            <person name="Haridas S."/>
            <person name="Albert R."/>
            <person name="Binder M."/>
            <person name="Bloem J."/>
            <person name="Labutti K."/>
            <person name="Salamov A."/>
            <person name="Andreopoulos B."/>
            <person name="Baker S."/>
            <person name="Barry K."/>
            <person name="Bills G."/>
            <person name="Bluhm B."/>
            <person name="Cannon C."/>
            <person name="Castanera R."/>
            <person name="Culley D."/>
            <person name="Daum C."/>
            <person name="Ezra D."/>
            <person name="Gonzalez J."/>
            <person name="Henrissat B."/>
            <person name="Kuo A."/>
            <person name="Liang C."/>
            <person name="Lipzen A."/>
            <person name="Lutzoni F."/>
            <person name="Magnuson J."/>
            <person name="Mondo S."/>
            <person name="Nolan M."/>
            <person name="Ohm R."/>
            <person name="Pangilinan J."/>
            <person name="Park H.-J."/>
            <person name="Ramirez L."/>
            <person name="Alfaro M."/>
            <person name="Sun H."/>
            <person name="Tritt A."/>
            <person name="Yoshinaga Y."/>
            <person name="Zwiers L.-H."/>
            <person name="Turgeon B."/>
            <person name="Goodwin S."/>
            <person name="Spatafora J."/>
            <person name="Crous P."/>
            <person name="Grigoriev I."/>
        </authorList>
    </citation>
    <scope>NUCLEOTIDE SEQUENCE</scope>
    <source>
        <strain evidence="2">CBS 269.34</strain>
    </source>
</reference>
<dbReference type="PANTHER" id="PTHR33112:SF16">
    <property type="entry name" value="HETEROKARYON INCOMPATIBILITY DOMAIN-CONTAINING PROTEIN"/>
    <property type="match status" value="1"/>
</dbReference>
<dbReference type="EMBL" id="MU004183">
    <property type="protein sequence ID" value="KAF2500437.1"/>
    <property type="molecule type" value="Genomic_DNA"/>
</dbReference>
<proteinExistence type="predicted"/>
<dbReference type="Proteomes" id="UP000799750">
    <property type="component" value="Unassembled WGS sequence"/>
</dbReference>
<accession>A0A6A6RAD0</accession>
<organism evidence="2 3">
    <name type="scientific">Lophium mytilinum</name>
    <dbReference type="NCBI Taxonomy" id="390894"/>
    <lineage>
        <taxon>Eukaryota</taxon>
        <taxon>Fungi</taxon>
        <taxon>Dikarya</taxon>
        <taxon>Ascomycota</taxon>
        <taxon>Pezizomycotina</taxon>
        <taxon>Dothideomycetes</taxon>
        <taxon>Pleosporomycetidae</taxon>
        <taxon>Mytilinidiales</taxon>
        <taxon>Mytilinidiaceae</taxon>
        <taxon>Lophium</taxon>
    </lineage>
</organism>
<sequence>YAALSYCWGGDQELKATASMIGNLIKGIPFSKLPKTIQDAIRTTWQLSLRLLWVDAFCIIQEDKVDTIRELAAMPDIYQNAYITISAARALNSREGFLGNIVVPSAKAACFRLRYRHPSGSDGTVITFSEPRDGHELDPIETRAWTLQESFLSRRILRYGASHLSWSCRENVDTDQPGTTPVQASQWEGDRLLLLQIRSIRTRSSYGDTAQTLQLWVYLVEEYTRRELGMPRDRLSAISALAQFFSVILTCDYAAGIWLGDLTQLLWICASECCQRRPSHCLAPSWSWASI</sequence>
<dbReference type="OrthoDB" id="5362512at2759"/>
<name>A0A6A6RAD0_9PEZI</name>
<dbReference type="PANTHER" id="PTHR33112">
    <property type="entry name" value="DOMAIN PROTEIN, PUTATIVE-RELATED"/>
    <property type="match status" value="1"/>
</dbReference>
<evidence type="ECO:0000259" key="1">
    <source>
        <dbReference type="Pfam" id="PF06985"/>
    </source>
</evidence>
<evidence type="ECO:0000313" key="3">
    <source>
        <dbReference type="Proteomes" id="UP000799750"/>
    </source>
</evidence>
<dbReference type="Pfam" id="PF06985">
    <property type="entry name" value="HET"/>
    <property type="match status" value="1"/>
</dbReference>
<dbReference type="InterPro" id="IPR010730">
    <property type="entry name" value="HET"/>
</dbReference>
<keyword evidence="3" id="KW-1185">Reference proteome</keyword>
<feature type="non-terminal residue" evidence="2">
    <location>
        <position position="291"/>
    </location>
</feature>
<feature type="non-terminal residue" evidence="2">
    <location>
        <position position="1"/>
    </location>
</feature>
<gene>
    <name evidence="2" type="ORF">BU16DRAFT_421645</name>
</gene>
<protein>
    <submittedName>
        <fullName evidence="2">HET-domain-containing protein</fullName>
    </submittedName>
</protein>
<evidence type="ECO:0000313" key="2">
    <source>
        <dbReference type="EMBL" id="KAF2500437.1"/>
    </source>
</evidence>
<feature type="domain" description="Heterokaryon incompatibility" evidence="1">
    <location>
        <begin position="1"/>
        <end position="149"/>
    </location>
</feature>
<dbReference type="AlphaFoldDB" id="A0A6A6RAD0"/>